<dbReference type="EMBL" id="BFAA01003285">
    <property type="protein sequence ID" value="GCB70204.1"/>
    <property type="molecule type" value="Genomic_DNA"/>
</dbReference>
<comment type="caution">
    <text evidence="1">The sequence shown here is derived from an EMBL/GenBank/DDBJ whole genome shotgun (WGS) entry which is preliminary data.</text>
</comment>
<dbReference type="Proteomes" id="UP000288216">
    <property type="component" value="Unassembled WGS sequence"/>
</dbReference>
<dbReference type="AlphaFoldDB" id="A0A401PAQ9"/>
<name>A0A401PAQ9_SCYTO</name>
<gene>
    <name evidence="1" type="ORF">scyTo_0008520</name>
</gene>
<accession>A0A401PAQ9</accession>
<proteinExistence type="predicted"/>
<keyword evidence="2" id="KW-1185">Reference proteome</keyword>
<protein>
    <submittedName>
        <fullName evidence="1">Uncharacterized protein</fullName>
    </submittedName>
</protein>
<organism evidence="1 2">
    <name type="scientific">Scyliorhinus torazame</name>
    <name type="common">Cloudy catshark</name>
    <name type="synonym">Catulus torazame</name>
    <dbReference type="NCBI Taxonomy" id="75743"/>
    <lineage>
        <taxon>Eukaryota</taxon>
        <taxon>Metazoa</taxon>
        <taxon>Chordata</taxon>
        <taxon>Craniata</taxon>
        <taxon>Vertebrata</taxon>
        <taxon>Chondrichthyes</taxon>
        <taxon>Elasmobranchii</taxon>
        <taxon>Galeomorphii</taxon>
        <taxon>Galeoidea</taxon>
        <taxon>Carcharhiniformes</taxon>
        <taxon>Scyliorhinidae</taxon>
        <taxon>Scyliorhinus</taxon>
    </lineage>
</organism>
<evidence type="ECO:0000313" key="2">
    <source>
        <dbReference type="Proteomes" id="UP000288216"/>
    </source>
</evidence>
<evidence type="ECO:0000313" key="1">
    <source>
        <dbReference type="EMBL" id="GCB70204.1"/>
    </source>
</evidence>
<reference evidence="1 2" key="1">
    <citation type="journal article" date="2018" name="Nat. Ecol. Evol.">
        <title>Shark genomes provide insights into elasmobranch evolution and the origin of vertebrates.</title>
        <authorList>
            <person name="Hara Y"/>
            <person name="Yamaguchi K"/>
            <person name="Onimaru K"/>
            <person name="Kadota M"/>
            <person name="Koyanagi M"/>
            <person name="Keeley SD"/>
            <person name="Tatsumi K"/>
            <person name="Tanaka K"/>
            <person name="Motone F"/>
            <person name="Kageyama Y"/>
            <person name="Nozu R"/>
            <person name="Adachi N"/>
            <person name="Nishimura O"/>
            <person name="Nakagawa R"/>
            <person name="Tanegashima C"/>
            <person name="Kiyatake I"/>
            <person name="Matsumoto R"/>
            <person name="Murakumo K"/>
            <person name="Nishida K"/>
            <person name="Terakita A"/>
            <person name="Kuratani S"/>
            <person name="Sato K"/>
            <person name="Hyodo S Kuraku.S."/>
        </authorList>
    </citation>
    <scope>NUCLEOTIDE SEQUENCE [LARGE SCALE GENOMIC DNA]</scope>
</reference>
<sequence length="99" mass="11078">MAETFETPSLDLGSPSPDAWHRLHSPLLIGAACSYSYQEICYPGVSLRHPHNALPDQTLIRPEGRKKVRKRQTRTTFVKMGIPVIRPVAYQAILTGSIH</sequence>